<dbReference type="Proteomes" id="UP001178507">
    <property type="component" value="Unassembled WGS sequence"/>
</dbReference>
<evidence type="ECO:0000313" key="5">
    <source>
        <dbReference type="Proteomes" id="UP001178507"/>
    </source>
</evidence>
<dbReference type="EMBL" id="CAUJNA010000546">
    <property type="protein sequence ID" value="CAJ1378457.1"/>
    <property type="molecule type" value="Genomic_DNA"/>
</dbReference>
<evidence type="ECO:0000256" key="2">
    <source>
        <dbReference type="ARBA" id="ARBA00023002"/>
    </source>
</evidence>
<dbReference type="PANTHER" id="PTHR43899:SF13">
    <property type="entry name" value="RH59310P"/>
    <property type="match status" value="1"/>
</dbReference>
<dbReference type="AlphaFoldDB" id="A0AA36I1E3"/>
<name>A0AA36I1E3_9DINO</name>
<dbReference type="PANTHER" id="PTHR43899">
    <property type="entry name" value="RH59310P"/>
    <property type="match status" value="1"/>
</dbReference>
<sequence>MALFAMELTHWFFILASLPLVSKVSALLRALYHLYLRPATSFASFRGDYALVTGASRGIGRGYSLALARRGVNLILAASSPEPLEKLAEECRALGVEARVLQVDFAPGGGLLLTKVQKQLEELVDLAKISILVNNLGGKPPDRTLPTAPIPMRCEDIDAETYENYLAFNAHVGQALTSMLLPIMVQRNKGYVLNVSSLNGNQVIPFLSAYCATKAYISSYSACLNAELRARRCNVWVEAVCPGPVATESIGNPKPSAKVPDPVRFAEQSLRLARTPFAQVPWPRHWWSMQYYGNGSMFVSDEVAQRRLRNTYFKMWG</sequence>
<dbReference type="Gene3D" id="3.40.50.720">
    <property type="entry name" value="NAD(P)-binding Rossmann-like Domain"/>
    <property type="match status" value="1"/>
</dbReference>
<dbReference type="PIRSF" id="PIRSF000126">
    <property type="entry name" value="11-beta-HSD1"/>
    <property type="match status" value="1"/>
</dbReference>
<dbReference type="InterPro" id="IPR051019">
    <property type="entry name" value="VLCFA-Steroid_DH"/>
</dbReference>
<keyword evidence="2" id="KW-0560">Oxidoreductase</keyword>
<dbReference type="Pfam" id="PF00106">
    <property type="entry name" value="adh_short"/>
    <property type="match status" value="1"/>
</dbReference>
<proteinExistence type="inferred from homology"/>
<dbReference type="PRINTS" id="PR00080">
    <property type="entry name" value="SDRFAMILY"/>
</dbReference>
<keyword evidence="5" id="KW-1185">Reference proteome</keyword>
<dbReference type="GO" id="GO:0016491">
    <property type="term" value="F:oxidoreductase activity"/>
    <property type="evidence" value="ECO:0007669"/>
    <property type="project" value="UniProtKB-KW"/>
</dbReference>
<gene>
    <name evidence="4" type="ORF">EVOR1521_LOCUS6997</name>
</gene>
<reference evidence="4" key="1">
    <citation type="submission" date="2023-08" db="EMBL/GenBank/DDBJ databases">
        <authorList>
            <person name="Chen Y."/>
            <person name="Shah S."/>
            <person name="Dougan E. K."/>
            <person name="Thang M."/>
            <person name="Chan C."/>
        </authorList>
    </citation>
    <scope>NUCLEOTIDE SEQUENCE</scope>
</reference>
<dbReference type="SUPFAM" id="SSF51735">
    <property type="entry name" value="NAD(P)-binding Rossmann-fold domains"/>
    <property type="match status" value="1"/>
</dbReference>
<dbReference type="InterPro" id="IPR036291">
    <property type="entry name" value="NAD(P)-bd_dom_sf"/>
</dbReference>
<evidence type="ECO:0000313" key="4">
    <source>
        <dbReference type="EMBL" id="CAJ1378457.1"/>
    </source>
</evidence>
<comment type="caution">
    <text evidence="4">The sequence shown here is derived from an EMBL/GenBank/DDBJ whole genome shotgun (WGS) entry which is preliminary data.</text>
</comment>
<dbReference type="InterPro" id="IPR002347">
    <property type="entry name" value="SDR_fam"/>
</dbReference>
<dbReference type="PRINTS" id="PR00081">
    <property type="entry name" value="GDHRDH"/>
</dbReference>
<comment type="similarity">
    <text evidence="1 3">Belongs to the short-chain dehydrogenases/reductases (SDR) family.</text>
</comment>
<accession>A0AA36I1E3</accession>
<evidence type="ECO:0000256" key="3">
    <source>
        <dbReference type="RuleBase" id="RU000363"/>
    </source>
</evidence>
<protein>
    <submittedName>
        <fullName evidence="4">Uncharacterized protein</fullName>
    </submittedName>
</protein>
<organism evidence="4 5">
    <name type="scientific">Effrenium voratum</name>
    <dbReference type="NCBI Taxonomy" id="2562239"/>
    <lineage>
        <taxon>Eukaryota</taxon>
        <taxon>Sar</taxon>
        <taxon>Alveolata</taxon>
        <taxon>Dinophyceae</taxon>
        <taxon>Suessiales</taxon>
        <taxon>Symbiodiniaceae</taxon>
        <taxon>Effrenium</taxon>
    </lineage>
</organism>
<evidence type="ECO:0000256" key="1">
    <source>
        <dbReference type="ARBA" id="ARBA00006484"/>
    </source>
</evidence>